<dbReference type="Proteomes" id="UP000195766">
    <property type="component" value="Unassembled WGS sequence"/>
</dbReference>
<gene>
    <name evidence="2" type="ORF">FM111_09600</name>
</gene>
<accession>A0A1R4G5S3</accession>
<evidence type="ECO:0000256" key="1">
    <source>
        <dbReference type="SAM" id="MobiDB-lite"/>
    </source>
</evidence>
<sequence>MRHVEFSERQQGFQRLIELAVRSRGPLRSEELDEFGDHAVRSAQSDNAAARDSGPQPKSVAGRSDLTDDGGVGPVEKGERLGKSNRVRGQTCSP</sequence>
<name>A0A1R4G5S3_BREDI</name>
<evidence type="ECO:0000313" key="2">
    <source>
        <dbReference type="EMBL" id="SJM63435.1"/>
    </source>
</evidence>
<dbReference type="EMBL" id="FUIE01000049">
    <property type="protein sequence ID" value="SJM63435.1"/>
    <property type="molecule type" value="Genomic_DNA"/>
</dbReference>
<reference evidence="2 3" key="1">
    <citation type="submission" date="2017-02" db="EMBL/GenBank/DDBJ databases">
        <authorList>
            <person name="Peterson S.W."/>
        </authorList>
    </citation>
    <scope>NUCLEOTIDE SEQUENCE [LARGE SCALE GENOMIC DNA]</scope>
    <source>
        <strain evidence="2 3">3F5N</strain>
    </source>
</reference>
<dbReference type="AlphaFoldDB" id="A0A1R4G5S3"/>
<protein>
    <submittedName>
        <fullName evidence="2">Uncharacterized protein</fullName>
    </submittedName>
</protein>
<evidence type="ECO:0000313" key="3">
    <source>
        <dbReference type="Proteomes" id="UP000195766"/>
    </source>
</evidence>
<feature type="region of interest" description="Disordered" evidence="1">
    <location>
        <begin position="39"/>
        <end position="94"/>
    </location>
</feature>
<organism evidence="2 3">
    <name type="scientific">Brevundimonas diminuta 3F5N</name>
    <dbReference type="NCBI Taxonomy" id="1255603"/>
    <lineage>
        <taxon>Bacteria</taxon>
        <taxon>Pseudomonadati</taxon>
        <taxon>Pseudomonadota</taxon>
        <taxon>Alphaproteobacteria</taxon>
        <taxon>Caulobacterales</taxon>
        <taxon>Caulobacteraceae</taxon>
        <taxon>Brevundimonas</taxon>
    </lineage>
</organism>
<proteinExistence type="predicted"/>